<dbReference type="PANTHER" id="PTHR30383:SF5">
    <property type="entry name" value="SGNH HYDROLASE-TYPE ESTERASE DOMAIN-CONTAINING PROTEIN"/>
    <property type="match status" value="1"/>
</dbReference>
<dbReference type="Pfam" id="PF13472">
    <property type="entry name" value="Lipase_GDSL_2"/>
    <property type="match status" value="1"/>
</dbReference>
<dbReference type="EMBL" id="DVHC01000037">
    <property type="protein sequence ID" value="HIR59117.1"/>
    <property type="molecule type" value="Genomic_DNA"/>
</dbReference>
<evidence type="ECO:0000313" key="4">
    <source>
        <dbReference type="Proteomes" id="UP000824232"/>
    </source>
</evidence>
<keyword evidence="1" id="KW-0472">Membrane</keyword>
<evidence type="ECO:0000259" key="2">
    <source>
        <dbReference type="Pfam" id="PF13472"/>
    </source>
</evidence>
<dbReference type="InterPro" id="IPR013830">
    <property type="entry name" value="SGNH_hydro"/>
</dbReference>
<feature type="transmembrane region" description="Helical" evidence="1">
    <location>
        <begin position="15"/>
        <end position="35"/>
    </location>
</feature>
<reference evidence="3" key="1">
    <citation type="submission" date="2020-10" db="EMBL/GenBank/DDBJ databases">
        <authorList>
            <person name="Gilroy R."/>
        </authorList>
    </citation>
    <scope>NUCLEOTIDE SEQUENCE</scope>
    <source>
        <strain evidence="3">CHK184-20233</strain>
    </source>
</reference>
<sequence length="233" mass="26897">MNINIIKEKIKLHKYYLITIIIMLIIIIIMSIFLLTKENDTFTNPYEVKVKPNDNFLFLGDSITDFYPLEEYYDNLPVVNSGIAGNKTTDILSSMQTRVYQYNPTKVFLLIGTNDLDSNAEDIVDTTFNNIKEIVGEIRKNRSDATIYVESVYPVNATIENNTVNNRTNKKIRNLNKKLSSYCDGEVCNYINLFDDLIDEEGNLKQEYTEDGLHLNSLGYVVITRELLPYMNE</sequence>
<dbReference type="GO" id="GO:0004622">
    <property type="term" value="F:phosphatidylcholine lysophospholipase activity"/>
    <property type="evidence" value="ECO:0007669"/>
    <property type="project" value="TreeGrafter"/>
</dbReference>
<dbReference type="Gene3D" id="3.40.50.1110">
    <property type="entry name" value="SGNH hydrolase"/>
    <property type="match status" value="1"/>
</dbReference>
<dbReference type="Proteomes" id="UP000824232">
    <property type="component" value="Unassembled WGS sequence"/>
</dbReference>
<name>A0A9D1DUD6_9FIRM</name>
<dbReference type="PANTHER" id="PTHR30383">
    <property type="entry name" value="THIOESTERASE 1/PROTEASE 1/LYSOPHOSPHOLIPASE L1"/>
    <property type="match status" value="1"/>
</dbReference>
<dbReference type="InterPro" id="IPR051532">
    <property type="entry name" value="Ester_Hydrolysis_Enzymes"/>
</dbReference>
<dbReference type="InterPro" id="IPR036514">
    <property type="entry name" value="SGNH_hydro_sf"/>
</dbReference>
<keyword evidence="1" id="KW-1133">Transmembrane helix</keyword>
<gene>
    <name evidence="3" type="ORF">IAB38_03620</name>
</gene>
<organism evidence="3 4">
    <name type="scientific">Candidatus Onthousia excrementipullorum</name>
    <dbReference type="NCBI Taxonomy" id="2840884"/>
    <lineage>
        <taxon>Bacteria</taxon>
        <taxon>Bacillati</taxon>
        <taxon>Bacillota</taxon>
        <taxon>Bacilli</taxon>
        <taxon>Candidatus Onthousia</taxon>
    </lineage>
</organism>
<protein>
    <submittedName>
        <fullName evidence="3">Lipase</fullName>
    </submittedName>
</protein>
<evidence type="ECO:0000313" key="3">
    <source>
        <dbReference type="EMBL" id="HIR59117.1"/>
    </source>
</evidence>
<dbReference type="AlphaFoldDB" id="A0A9D1DUD6"/>
<comment type="caution">
    <text evidence="3">The sequence shown here is derived from an EMBL/GenBank/DDBJ whole genome shotgun (WGS) entry which is preliminary data.</text>
</comment>
<proteinExistence type="predicted"/>
<accession>A0A9D1DUD6</accession>
<keyword evidence="1" id="KW-0812">Transmembrane</keyword>
<reference evidence="3" key="2">
    <citation type="journal article" date="2021" name="PeerJ">
        <title>Extensive microbial diversity within the chicken gut microbiome revealed by metagenomics and culture.</title>
        <authorList>
            <person name="Gilroy R."/>
            <person name="Ravi A."/>
            <person name="Getino M."/>
            <person name="Pursley I."/>
            <person name="Horton D.L."/>
            <person name="Alikhan N.F."/>
            <person name="Baker D."/>
            <person name="Gharbi K."/>
            <person name="Hall N."/>
            <person name="Watson M."/>
            <person name="Adriaenssens E.M."/>
            <person name="Foster-Nyarko E."/>
            <person name="Jarju S."/>
            <person name="Secka A."/>
            <person name="Antonio M."/>
            <person name="Oren A."/>
            <person name="Chaudhuri R.R."/>
            <person name="La Ragione R."/>
            <person name="Hildebrand F."/>
            <person name="Pallen M.J."/>
        </authorList>
    </citation>
    <scope>NUCLEOTIDE SEQUENCE</scope>
    <source>
        <strain evidence="3">CHK184-20233</strain>
    </source>
</reference>
<feature type="domain" description="SGNH hydrolase-type esterase" evidence="2">
    <location>
        <begin position="58"/>
        <end position="220"/>
    </location>
</feature>
<evidence type="ECO:0000256" key="1">
    <source>
        <dbReference type="SAM" id="Phobius"/>
    </source>
</evidence>
<dbReference type="SUPFAM" id="SSF52266">
    <property type="entry name" value="SGNH hydrolase"/>
    <property type="match status" value="1"/>
</dbReference>